<feature type="region of interest" description="Disordered" evidence="1">
    <location>
        <begin position="1"/>
        <end position="21"/>
    </location>
</feature>
<comment type="caution">
    <text evidence="2">The sequence shown here is derived from an EMBL/GenBank/DDBJ whole genome shotgun (WGS) entry which is preliminary data.</text>
</comment>
<dbReference type="Proteomes" id="UP001295684">
    <property type="component" value="Unassembled WGS sequence"/>
</dbReference>
<dbReference type="EMBL" id="CAMPGE010019297">
    <property type="protein sequence ID" value="CAI2377642.1"/>
    <property type="molecule type" value="Genomic_DNA"/>
</dbReference>
<gene>
    <name evidence="2" type="ORF">ECRASSUSDP1_LOCUS19030</name>
</gene>
<keyword evidence="3" id="KW-1185">Reference proteome</keyword>
<dbReference type="AlphaFoldDB" id="A0AAD1XRU4"/>
<evidence type="ECO:0000256" key="1">
    <source>
        <dbReference type="SAM" id="MobiDB-lite"/>
    </source>
</evidence>
<evidence type="ECO:0000313" key="2">
    <source>
        <dbReference type="EMBL" id="CAI2377642.1"/>
    </source>
</evidence>
<reference evidence="2" key="1">
    <citation type="submission" date="2023-07" db="EMBL/GenBank/DDBJ databases">
        <authorList>
            <consortium name="AG Swart"/>
            <person name="Singh M."/>
            <person name="Singh A."/>
            <person name="Seah K."/>
            <person name="Emmerich C."/>
        </authorList>
    </citation>
    <scope>NUCLEOTIDE SEQUENCE</scope>
    <source>
        <strain evidence="2">DP1</strain>
    </source>
</reference>
<name>A0AAD1XRU4_EUPCR</name>
<accession>A0AAD1XRU4</accession>
<organism evidence="2 3">
    <name type="scientific">Euplotes crassus</name>
    <dbReference type="NCBI Taxonomy" id="5936"/>
    <lineage>
        <taxon>Eukaryota</taxon>
        <taxon>Sar</taxon>
        <taxon>Alveolata</taxon>
        <taxon>Ciliophora</taxon>
        <taxon>Intramacronucleata</taxon>
        <taxon>Spirotrichea</taxon>
        <taxon>Hypotrichia</taxon>
        <taxon>Euplotida</taxon>
        <taxon>Euplotidae</taxon>
        <taxon>Moneuplotes</taxon>
    </lineage>
</organism>
<proteinExistence type="predicted"/>
<evidence type="ECO:0000313" key="3">
    <source>
        <dbReference type="Proteomes" id="UP001295684"/>
    </source>
</evidence>
<protein>
    <submittedName>
        <fullName evidence="2">Uncharacterized protein</fullName>
    </submittedName>
</protein>
<sequence>MTELINKKVGSPNCLPSTNKRRKLHPNLEMERLPKLTSSRKEASILRHSVIYDSRMNSQRSDYFDSNKLYARKLHKSKTRGVTIFPLMSRIGNHGRTYPSRGRSSEQCISMKMRCLSQILCRTSLLINIRMLPHLHLLISIISQSKTSWRSGLIRGAERGSTQMSMLRCFLTKSSTRSLSLIATLEIKNI</sequence>